<reference evidence="1" key="1">
    <citation type="submission" date="2019-11" db="EMBL/GenBank/DDBJ databases">
        <title>Nori genome reveals adaptations in red seaweeds to the harsh intertidal environment.</title>
        <authorList>
            <person name="Wang D."/>
            <person name="Mao Y."/>
        </authorList>
    </citation>
    <scope>NUCLEOTIDE SEQUENCE</scope>
    <source>
        <tissue evidence="1">Gametophyte</tissue>
    </source>
</reference>
<evidence type="ECO:0000313" key="1">
    <source>
        <dbReference type="EMBL" id="KAK1868639.1"/>
    </source>
</evidence>
<evidence type="ECO:0000313" key="2">
    <source>
        <dbReference type="Proteomes" id="UP000798662"/>
    </source>
</evidence>
<dbReference type="EMBL" id="CM020620">
    <property type="protein sequence ID" value="KAK1868639.1"/>
    <property type="molecule type" value="Genomic_DNA"/>
</dbReference>
<keyword evidence="2" id="KW-1185">Reference proteome</keyword>
<dbReference type="Proteomes" id="UP000798662">
    <property type="component" value="Chromosome 3"/>
</dbReference>
<gene>
    <name evidence="1" type="ORF">I4F81_011124</name>
</gene>
<sequence length="456" mass="47828">MGDALGIGSGNVGDDGTVGGGRRGLIPSPARPSDDSDLELDESPEPRRNTPGGGSGAAPESRPEKKRLREKRRREALNVRFEALQTAIGCGASARMDKESVLEEAVYFFHALDTKLSTLATRNESLAAELADLRAEKADLRVDKTALRKEVAALEEQLAAIKGDAGETGGDDVYALAPPPREGVSPAPDGAAAATATGTAATTTLPGHPRFLSPADGVGGKRPNIVDVLRSQGLVEAVTGEGDTLRDAAREPLTVYVGFDPTADSLHLGNLHGILTLAWLARAGHKPVALVGGATGRVGDPSGRSTERPLLDGAAIQRNLDGIAANIRQVLDAQGGAGGESVVVLNNHDWLGGTSFLDFLRDVGKHTCVSGMLAKDTVRTRLASDDGMSFTEFTYQLLQAYDYAYLSDPPHNVRVQAGGSDQWGNITAGTELTRKLRGGRVVHGLVFPLLTRSDGK</sequence>
<comment type="caution">
    <text evidence="1">The sequence shown here is derived from an EMBL/GenBank/DDBJ whole genome shotgun (WGS) entry which is preliminary data.</text>
</comment>
<protein>
    <submittedName>
        <fullName evidence="1">Uncharacterized protein</fullName>
    </submittedName>
</protein>
<name>A0ACC3CED6_PYRYE</name>
<organism evidence="1 2">
    <name type="scientific">Pyropia yezoensis</name>
    <name type="common">Susabi-nori</name>
    <name type="synonym">Porphyra yezoensis</name>
    <dbReference type="NCBI Taxonomy" id="2788"/>
    <lineage>
        <taxon>Eukaryota</taxon>
        <taxon>Rhodophyta</taxon>
        <taxon>Bangiophyceae</taxon>
        <taxon>Bangiales</taxon>
        <taxon>Bangiaceae</taxon>
        <taxon>Pyropia</taxon>
    </lineage>
</organism>
<accession>A0ACC3CED6</accession>
<proteinExistence type="predicted"/>